<comment type="caution">
    <text evidence="1">The sequence shown here is derived from an EMBL/GenBank/DDBJ whole genome shotgun (WGS) entry which is preliminary data.</text>
</comment>
<organism evidence="1 2">
    <name type="scientific">Roseateles violae</name>
    <dbReference type="NCBI Taxonomy" id="3058042"/>
    <lineage>
        <taxon>Bacteria</taxon>
        <taxon>Pseudomonadati</taxon>
        <taxon>Pseudomonadota</taxon>
        <taxon>Betaproteobacteria</taxon>
        <taxon>Burkholderiales</taxon>
        <taxon>Sphaerotilaceae</taxon>
        <taxon>Roseateles</taxon>
    </lineage>
</organism>
<sequence>MTLVYQLPNGREMRAGRQYGWCEHCNGIRDIEPDFSTYFDKDQRIAELVKQVTSIRFSIKKMFRSLSNSGLSSAESELLEIEFGQKIARSRNSSPRCLTCGIGDAGIVVPIGDYVHACGGKLVQAGPDDEFRAQWIEDVIYLDYEGCRVEKFDGAYGYRNLANHISIDGVVGNGRYEGVLLTTAFDVEDLSPMLEDKLLFREFALAVESRIEAGKFDDPLAGFTEGPTRSQLQSLSESVRILICRDKKPVSKWLKSQISG</sequence>
<dbReference type="RefSeq" id="WP_290358077.1">
    <property type="nucleotide sequence ID" value="NZ_JAUHHC010000002.1"/>
</dbReference>
<reference evidence="1 2" key="1">
    <citation type="submission" date="2023-06" db="EMBL/GenBank/DDBJ databases">
        <title>Pelomonas sp. PFR6 16S ribosomal RNA gene Genome sequencing and assembly.</title>
        <authorList>
            <person name="Woo H."/>
        </authorList>
    </citation>
    <scope>NUCLEOTIDE SEQUENCE [LARGE SCALE GENOMIC DNA]</scope>
    <source>
        <strain evidence="1 2">PFR6</strain>
    </source>
</reference>
<gene>
    <name evidence="1" type="ORF">QWJ38_05555</name>
</gene>
<dbReference type="Proteomes" id="UP001228044">
    <property type="component" value="Unassembled WGS sequence"/>
</dbReference>
<name>A0ABT8DMX8_9BURK</name>
<protein>
    <submittedName>
        <fullName evidence="1">Uncharacterized protein</fullName>
    </submittedName>
</protein>
<keyword evidence="2" id="KW-1185">Reference proteome</keyword>
<proteinExistence type="predicted"/>
<accession>A0ABT8DMX8</accession>
<dbReference type="EMBL" id="JAUHHC010000002">
    <property type="protein sequence ID" value="MDN3919745.1"/>
    <property type="molecule type" value="Genomic_DNA"/>
</dbReference>
<evidence type="ECO:0000313" key="2">
    <source>
        <dbReference type="Proteomes" id="UP001228044"/>
    </source>
</evidence>
<evidence type="ECO:0000313" key="1">
    <source>
        <dbReference type="EMBL" id="MDN3919745.1"/>
    </source>
</evidence>